<proteinExistence type="inferred from homology"/>
<dbReference type="AlphaFoldDB" id="A0A0G0W6L3"/>
<keyword evidence="6 7" id="KW-0066">ATP synthesis</keyword>
<comment type="function">
    <text evidence="7">This protein is part of the stalk that links CF(0) to CF(1). It either transmits conformational changes from CF(0) to CF(1) or is implicated in proton conduction.</text>
</comment>
<evidence type="ECO:0000256" key="2">
    <source>
        <dbReference type="ARBA" id="ARBA00022448"/>
    </source>
</evidence>
<comment type="subcellular location">
    <subcellularLocation>
        <location evidence="7">Cell membrane</location>
        <topology evidence="7">Peripheral membrane protein</topology>
    </subcellularLocation>
    <subcellularLocation>
        <location evidence="1">Membrane</location>
    </subcellularLocation>
</comment>
<accession>A0A0G0W6L3</accession>
<comment type="similarity">
    <text evidence="7">Belongs to the ATPase delta chain family.</text>
</comment>
<dbReference type="EMBL" id="LBZW01000001">
    <property type="protein sequence ID" value="KKR79870.1"/>
    <property type="molecule type" value="Genomic_DNA"/>
</dbReference>
<dbReference type="InterPro" id="IPR000711">
    <property type="entry name" value="ATPase_OSCP/dsu"/>
</dbReference>
<keyword evidence="2 7" id="KW-0813">Transport</keyword>
<keyword evidence="4 7" id="KW-0406">Ion transport</keyword>
<keyword evidence="3 7" id="KW-0375">Hydrogen ion transport</keyword>
<dbReference type="Proteomes" id="UP000034749">
    <property type="component" value="Unassembled WGS sequence"/>
</dbReference>
<sequence length="136" mass="15505">MQKISPKNIAEAVYEATEGKSTAEQELILKRTVHILQDKRLLGKSKYILEALQNIIDKKTNTVRLKVITAKILSKEDQAKIENETKIKYKGDKVISEFFVKGELLGGVRVEVGDEVLDTTYKNKLQKLEKFLIQSK</sequence>
<reference evidence="8 9" key="1">
    <citation type="journal article" date="2015" name="Nature">
        <title>rRNA introns, odd ribosomes, and small enigmatic genomes across a large radiation of phyla.</title>
        <authorList>
            <person name="Brown C.T."/>
            <person name="Hug L.A."/>
            <person name="Thomas B.C."/>
            <person name="Sharon I."/>
            <person name="Castelle C.J."/>
            <person name="Singh A."/>
            <person name="Wilkins M.J."/>
            <person name="Williams K.H."/>
            <person name="Banfield J.F."/>
        </authorList>
    </citation>
    <scope>NUCLEOTIDE SEQUENCE [LARGE SCALE GENOMIC DNA]</scope>
</reference>
<dbReference type="Pfam" id="PF00213">
    <property type="entry name" value="OSCP"/>
    <property type="match status" value="1"/>
</dbReference>
<keyword evidence="7" id="KW-1003">Cell membrane</keyword>
<evidence type="ECO:0000256" key="1">
    <source>
        <dbReference type="ARBA" id="ARBA00004370"/>
    </source>
</evidence>
<evidence type="ECO:0000256" key="7">
    <source>
        <dbReference type="HAMAP-Rule" id="MF_01416"/>
    </source>
</evidence>
<dbReference type="GO" id="GO:0046933">
    <property type="term" value="F:proton-transporting ATP synthase activity, rotational mechanism"/>
    <property type="evidence" value="ECO:0007669"/>
    <property type="project" value="UniProtKB-UniRule"/>
</dbReference>
<organism evidence="8 9">
    <name type="scientific">Candidatus Nomurabacteria bacterium GW2011_GWA2_40_9</name>
    <dbReference type="NCBI Taxonomy" id="1618734"/>
    <lineage>
        <taxon>Bacteria</taxon>
        <taxon>Candidatus Nomuraibacteriota</taxon>
    </lineage>
</organism>
<comment type="caution">
    <text evidence="8">The sequence shown here is derived from an EMBL/GenBank/DDBJ whole genome shotgun (WGS) entry which is preliminary data.</text>
</comment>
<keyword evidence="7" id="KW-0139">CF(1)</keyword>
<gene>
    <name evidence="7" type="primary">atpH</name>
    <name evidence="8" type="ORF">UU24_C0001G0029</name>
</gene>
<dbReference type="PANTHER" id="PTHR11910">
    <property type="entry name" value="ATP SYNTHASE DELTA CHAIN"/>
    <property type="match status" value="1"/>
</dbReference>
<keyword evidence="5 7" id="KW-0472">Membrane</keyword>
<protein>
    <recommendedName>
        <fullName evidence="7">ATP synthase subunit delta</fullName>
    </recommendedName>
    <alternativeName>
        <fullName evidence="7">ATP synthase F(1) sector subunit delta</fullName>
    </alternativeName>
    <alternativeName>
        <fullName evidence="7">F-type ATPase subunit delta</fullName>
        <shortName evidence="7">F-ATPase subunit delta</shortName>
    </alternativeName>
</protein>
<evidence type="ECO:0000256" key="3">
    <source>
        <dbReference type="ARBA" id="ARBA00022781"/>
    </source>
</evidence>
<name>A0A0G0W6L3_9BACT</name>
<evidence type="ECO:0000313" key="8">
    <source>
        <dbReference type="EMBL" id="KKR79870.1"/>
    </source>
</evidence>
<comment type="function">
    <text evidence="7">F(1)F(0) ATP synthase produces ATP from ADP in the presence of a proton or sodium gradient. F-type ATPases consist of two structural domains, F(1) containing the extramembraneous catalytic core and F(0) containing the membrane proton channel, linked together by a central stalk and a peripheral stalk. During catalysis, ATP synthesis in the catalytic domain of F(1) is coupled via a rotary mechanism of the central stalk subunits to proton translocation.</text>
</comment>
<evidence type="ECO:0000256" key="6">
    <source>
        <dbReference type="ARBA" id="ARBA00023310"/>
    </source>
</evidence>
<dbReference type="GO" id="GO:0005886">
    <property type="term" value="C:plasma membrane"/>
    <property type="evidence" value="ECO:0007669"/>
    <property type="project" value="UniProtKB-SubCell"/>
</dbReference>
<evidence type="ECO:0000256" key="4">
    <source>
        <dbReference type="ARBA" id="ARBA00023065"/>
    </source>
</evidence>
<evidence type="ECO:0000313" key="9">
    <source>
        <dbReference type="Proteomes" id="UP000034749"/>
    </source>
</evidence>
<evidence type="ECO:0000256" key="5">
    <source>
        <dbReference type="ARBA" id="ARBA00023136"/>
    </source>
</evidence>
<dbReference type="GO" id="GO:0045259">
    <property type="term" value="C:proton-transporting ATP synthase complex"/>
    <property type="evidence" value="ECO:0007669"/>
    <property type="project" value="UniProtKB-KW"/>
</dbReference>
<dbReference type="HAMAP" id="MF_01416">
    <property type="entry name" value="ATP_synth_delta_bact"/>
    <property type="match status" value="1"/>
</dbReference>